<dbReference type="InterPro" id="IPR021858">
    <property type="entry name" value="Fun_TF"/>
</dbReference>
<feature type="compositionally biased region" description="Low complexity" evidence="1">
    <location>
        <begin position="92"/>
        <end position="117"/>
    </location>
</feature>
<dbReference type="PANTHER" id="PTHR37540:SF5">
    <property type="entry name" value="TRANSCRIPTION FACTOR DOMAIN-CONTAINING PROTEIN"/>
    <property type="match status" value="1"/>
</dbReference>
<dbReference type="RefSeq" id="XP_023625070.1">
    <property type="nucleotide sequence ID" value="XM_023769302.1"/>
</dbReference>
<keyword evidence="3" id="KW-1185">Reference proteome</keyword>
<dbReference type="AlphaFoldDB" id="A0A2D3UYA7"/>
<dbReference type="PANTHER" id="PTHR37540">
    <property type="entry name" value="TRANSCRIPTION FACTOR (ACR-2), PUTATIVE-RELATED-RELATED"/>
    <property type="match status" value="1"/>
</dbReference>
<evidence type="ECO:0008006" key="4">
    <source>
        <dbReference type="Google" id="ProtNLM"/>
    </source>
</evidence>
<reference evidence="2 3" key="1">
    <citation type="submission" date="2016-03" db="EMBL/GenBank/DDBJ databases">
        <authorList>
            <person name="Ploux O."/>
        </authorList>
    </citation>
    <scope>NUCLEOTIDE SEQUENCE [LARGE SCALE GENOMIC DNA]</scope>
    <source>
        <strain evidence="2 3">URUG2</strain>
    </source>
</reference>
<gene>
    <name evidence="2" type="ORF">RCC_04020</name>
</gene>
<dbReference type="Pfam" id="PF11951">
    <property type="entry name" value="Fungal_trans_2"/>
    <property type="match status" value="1"/>
</dbReference>
<dbReference type="GeneID" id="35599204"/>
<feature type="region of interest" description="Disordered" evidence="1">
    <location>
        <begin position="1"/>
        <end position="125"/>
    </location>
</feature>
<dbReference type="OrthoDB" id="4159781at2759"/>
<accession>A0A2D3UYA7</accession>
<dbReference type="Proteomes" id="UP000225277">
    <property type="component" value="Unassembled WGS sequence"/>
</dbReference>
<name>A0A2D3UYA7_9PEZI</name>
<dbReference type="STRING" id="112498.A0A2D3UYA7"/>
<organism evidence="2 3">
    <name type="scientific">Ramularia collo-cygni</name>
    <dbReference type="NCBI Taxonomy" id="112498"/>
    <lineage>
        <taxon>Eukaryota</taxon>
        <taxon>Fungi</taxon>
        <taxon>Dikarya</taxon>
        <taxon>Ascomycota</taxon>
        <taxon>Pezizomycotina</taxon>
        <taxon>Dothideomycetes</taxon>
        <taxon>Dothideomycetidae</taxon>
        <taxon>Mycosphaerellales</taxon>
        <taxon>Mycosphaerellaceae</taxon>
        <taxon>Ramularia</taxon>
    </lineage>
</organism>
<evidence type="ECO:0000313" key="2">
    <source>
        <dbReference type="EMBL" id="CZT18180.1"/>
    </source>
</evidence>
<dbReference type="EMBL" id="FJUY01000005">
    <property type="protein sequence ID" value="CZT18180.1"/>
    <property type="molecule type" value="Genomic_DNA"/>
</dbReference>
<evidence type="ECO:0000256" key="1">
    <source>
        <dbReference type="SAM" id="MobiDB-lite"/>
    </source>
</evidence>
<protein>
    <recommendedName>
        <fullName evidence="4">Transcription factor domain-containing protein</fullName>
    </recommendedName>
</protein>
<feature type="compositionally biased region" description="Polar residues" evidence="1">
    <location>
        <begin position="50"/>
        <end position="74"/>
    </location>
</feature>
<sequence>MTNQRGAAEQSRKRSEGSGSASSASTRPESFSSSSKSPSQERNIDFRFLNFSNPSDAKNAQTRKSVRSHVTTGQHKAARKALAEQALRSNKSTPRPSRSPTSGPSENDASSPEASSPTTPPAAPITVINPREVYPEAWQSSLAPVMDHYVNSMAIDLPETDSCTREFIRTHFLSLAFSDPASLHALILVAAAHLAKLRGDQSHNIDILQLRGMAIQQVNHALMEHSSRRRATSDQVIVAVAKMATYELLFGQRETFHTHMTGLQRMVSLRGGLPALGLGGFLERMLLWIDANAAAIAGATDLYFPADVYASSRGHPRADRRLFLMGPS</sequence>
<proteinExistence type="predicted"/>
<feature type="compositionally biased region" description="Low complexity" evidence="1">
    <location>
        <begin position="17"/>
        <end position="38"/>
    </location>
</feature>
<evidence type="ECO:0000313" key="3">
    <source>
        <dbReference type="Proteomes" id="UP000225277"/>
    </source>
</evidence>